<comment type="caution">
    <text evidence="1">The sequence shown here is derived from an EMBL/GenBank/DDBJ whole genome shotgun (WGS) entry which is preliminary data.</text>
</comment>
<evidence type="ECO:0000313" key="1">
    <source>
        <dbReference type="EMBL" id="KKN57281.1"/>
    </source>
</evidence>
<organism evidence="1">
    <name type="scientific">marine sediment metagenome</name>
    <dbReference type="NCBI Taxonomy" id="412755"/>
    <lineage>
        <taxon>unclassified sequences</taxon>
        <taxon>metagenomes</taxon>
        <taxon>ecological metagenomes</taxon>
    </lineage>
</organism>
<gene>
    <name evidence="1" type="ORF">LCGC14_0563620</name>
</gene>
<protein>
    <submittedName>
        <fullName evidence="1">Uncharacterized protein</fullName>
    </submittedName>
</protein>
<name>A0A0F9U7R3_9ZZZZ</name>
<reference evidence="1" key="1">
    <citation type="journal article" date="2015" name="Nature">
        <title>Complex archaea that bridge the gap between prokaryotes and eukaryotes.</title>
        <authorList>
            <person name="Spang A."/>
            <person name="Saw J.H."/>
            <person name="Jorgensen S.L."/>
            <person name="Zaremba-Niedzwiedzka K."/>
            <person name="Martijn J."/>
            <person name="Lind A.E."/>
            <person name="van Eijk R."/>
            <person name="Schleper C."/>
            <person name="Guy L."/>
            <person name="Ettema T.J."/>
        </authorList>
    </citation>
    <scope>NUCLEOTIDE SEQUENCE</scope>
</reference>
<accession>A0A0F9U7R3</accession>
<dbReference type="EMBL" id="LAZR01000810">
    <property type="protein sequence ID" value="KKN57281.1"/>
    <property type="molecule type" value="Genomic_DNA"/>
</dbReference>
<sequence length="86" mass="10631">MFLNYRKSLKNSDFDFKIFIDFDPNFKVFYYNYFFEEYKIVLKIALTPPLNDSEDFWDNATNNGDCLDLKYEKFDLTKYKYLLHFQ</sequence>
<dbReference type="AlphaFoldDB" id="A0A0F9U7R3"/>
<proteinExistence type="predicted"/>